<organism evidence="10">
    <name type="scientific">Drosophila rhopaloa</name>
    <name type="common">Fruit fly</name>
    <dbReference type="NCBI Taxonomy" id="1041015"/>
    <lineage>
        <taxon>Eukaryota</taxon>
        <taxon>Metazoa</taxon>
        <taxon>Ecdysozoa</taxon>
        <taxon>Arthropoda</taxon>
        <taxon>Hexapoda</taxon>
        <taxon>Insecta</taxon>
        <taxon>Pterygota</taxon>
        <taxon>Neoptera</taxon>
        <taxon>Endopterygota</taxon>
        <taxon>Diptera</taxon>
        <taxon>Brachycera</taxon>
        <taxon>Muscomorpha</taxon>
        <taxon>Ephydroidea</taxon>
        <taxon>Drosophilidae</taxon>
        <taxon>Drosophila</taxon>
        <taxon>Sophophora</taxon>
    </lineage>
</organism>
<proteinExistence type="predicted"/>
<evidence type="ECO:0000256" key="2">
    <source>
        <dbReference type="ARBA" id="ARBA00022737"/>
    </source>
</evidence>
<comment type="catalytic activity">
    <reaction evidence="7">
        <text>ATP + H2O = ADP + phosphate + H(+)</text>
        <dbReference type="Rhea" id="RHEA:13065"/>
        <dbReference type="ChEBI" id="CHEBI:15377"/>
        <dbReference type="ChEBI" id="CHEBI:15378"/>
        <dbReference type="ChEBI" id="CHEBI:30616"/>
        <dbReference type="ChEBI" id="CHEBI:43474"/>
        <dbReference type="ChEBI" id="CHEBI:456216"/>
        <dbReference type="EC" id="3.6.4.13"/>
    </reaction>
</comment>
<dbReference type="PANTHER" id="PTHR22655">
    <property type="entry name" value="ATP-DEPENDENT RNA HELICASE TDRD12-RELATED"/>
    <property type="match status" value="1"/>
</dbReference>
<gene>
    <name evidence="10" type="primary">LOC108046162</name>
    <name evidence="8" type="synonym">108046162</name>
</gene>
<keyword evidence="5 10" id="KW-0347">Helicase</keyword>
<dbReference type="AlphaFoldDB" id="A0A6P4F1M4"/>
<dbReference type="GO" id="GO:0003724">
    <property type="term" value="F:RNA helicase activity"/>
    <property type="evidence" value="ECO:0007669"/>
    <property type="project" value="UniProtKB-EC"/>
</dbReference>
<keyword evidence="4" id="KW-0378">Hydrolase</keyword>
<dbReference type="RefSeq" id="XP_016981228.1">
    <property type="nucleotide sequence ID" value="XM_017125739.1"/>
</dbReference>
<evidence type="ECO:0000256" key="6">
    <source>
        <dbReference type="ARBA" id="ARBA00022840"/>
    </source>
</evidence>
<dbReference type="GeneID" id="108046162"/>
<dbReference type="GO" id="GO:0005524">
    <property type="term" value="F:ATP binding"/>
    <property type="evidence" value="ECO:0007669"/>
    <property type="project" value="UniProtKB-KW"/>
</dbReference>
<evidence type="ECO:0000256" key="3">
    <source>
        <dbReference type="ARBA" id="ARBA00022741"/>
    </source>
</evidence>
<protein>
    <recommendedName>
        <fullName evidence="1">RNA helicase</fullName>
        <ecNumber evidence="1">3.6.4.13</ecNumber>
    </recommendedName>
</protein>
<dbReference type="CTD" id="31262"/>
<dbReference type="OrthoDB" id="249932at2759"/>
<dbReference type="Proteomes" id="UP001652680">
    <property type="component" value="Unassembled WGS sequence"/>
</dbReference>
<evidence type="ECO:0000256" key="1">
    <source>
        <dbReference type="ARBA" id="ARBA00012552"/>
    </source>
</evidence>
<name>A0A6P4F1M4_DRORH</name>
<dbReference type="InterPro" id="IPR027417">
    <property type="entry name" value="P-loop_NTPase"/>
</dbReference>
<reference evidence="8" key="3">
    <citation type="submission" date="2025-05" db="UniProtKB">
        <authorList>
            <consortium name="EnsemblMetazoa"/>
        </authorList>
    </citation>
    <scope>IDENTIFICATION</scope>
</reference>
<dbReference type="SUPFAM" id="SSF52540">
    <property type="entry name" value="P-loop containing nucleoside triphosphate hydrolases"/>
    <property type="match status" value="1"/>
</dbReference>
<sequence>MKNLEVPSFTVESRGTTFTYASPRSGAASMDFVADTIRAKDPSTSRIVLICQQNSEADHLKSELGIRNVNTIRLAADDPMVHQVLLLWSKGYIQQALILCDGMLNFLEGIEVNLGIHATLPPLKTFEERLEMLSKSETKAEMLVITGPNEENNSGGNINKPEPEIGDFPQNGVNQNPKMVGQPVKEMTAEKAQNIEDIYFKRGSPVKSSTDSQDCIKPVRVPELQKTEKGAIPKAIGSPTSPSITIENHKHAFEVFWKQFGLKQNSENSELSSVSFETIPTPLNLFELEDQEDTPSSDVEDILEEVLNRSLQGSTNSDSSTPILFGSVPTPQSSLEIEQLTEKLGQECTSQMPGDSSVEDPIDLYTSTSPESFQSFEEYDPGASPKDDPPPAAVFPHALETTRYHFGVLAWSRHVLIPCYSLSGVSNISTPIRRAMEQLGLGTERARGIQRFAWPHVSSGKSLMVVGNMQSGKTWCYLPTLCQRSHEILQRRPADGYAYGPASIFVCPNQLQGNQIERWVSQLLGSLEDDVYMERVVTLWEKGSVAYTACRLYQPVGILLTTVDLLLQLMTHHSKRNPIFDARAVKYIALDNLNDMVRLLPVTTTKLLKRLPELFDFGQGKCQLLVSGRTWHDDQVMDRVLSLMPDALVLFEDPLEASFYMGAKLEHKVLPETQKLGHLVGLIRGRNLAEERIAVVCPNQVEVLRLSHLLAEMDVKAQACFSEAGFSMVAKWRDESRALVLLVSDDVVPKLRCGRIDLLIHYSWASSWMRFKLRFALFYDNYKRFYSKVSGQSVVFVQETDVDNNWLLADFALKHLLPRPTVLLDILAHRRLADQPNSQMPKLCRQLIAYGDCLRYRCRYRHVMRREELLPPKHFPTKGMIQFTVVTCASPANLAVRLSDQFPTKSYFLGFAMTQLGEQVQRHYEVDAHRRQHPNPKPGDKAVVKNLKRYERVVIVDVEKNDKVVVRLLDSSLEILTYNASKVYICEEIFKLQTDEAMEIRILGMEPGNLERIWGEDERQVVRTQFFSRLQNRRGRHFTAYVQFAIHDTIFVDNVYDDEGNDLVRFITDRFIFYQENDCLSKFNKLTQATGPC</sequence>
<keyword evidence="6" id="KW-0067">ATP-binding</keyword>
<evidence type="ECO:0000256" key="5">
    <source>
        <dbReference type="ARBA" id="ARBA00022806"/>
    </source>
</evidence>
<reference evidence="10" key="2">
    <citation type="submission" date="2025-04" db="UniProtKB">
        <authorList>
            <consortium name="RefSeq"/>
        </authorList>
    </citation>
    <scope>IDENTIFICATION</scope>
</reference>
<dbReference type="GO" id="GO:0042078">
    <property type="term" value="P:germ-line stem cell division"/>
    <property type="evidence" value="ECO:0007669"/>
    <property type="project" value="TreeGrafter"/>
</dbReference>
<dbReference type="Gene3D" id="3.40.50.300">
    <property type="entry name" value="P-loop containing nucleotide triphosphate hydrolases"/>
    <property type="match status" value="1"/>
</dbReference>
<keyword evidence="3" id="KW-0547">Nucleotide-binding</keyword>
<dbReference type="EC" id="3.6.4.13" evidence="1"/>
<evidence type="ECO:0000313" key="8">
    <source>
        <dbReference type="EnsemblMetazoa" id="XP_016981228.1"/>
    </source>
</evidence>
<dbReference type="GO" id="GO:0016787">
    <property type="term" value="F:hydrolase activity"/>
    <property type="evidence" value="ECO:0007669"/>
    <property type="project" value="UniProtKB-KW"/>
</dbReference>
<evidence type="ECO:0000313" key="10">
    <source>
        <dbReference type="RefSeq" id="XP_016981228.1"/>
    </source>
</evidence>
<reference evidence="9" key="1">
    <citation type="journal article" date="2021" name="Elife">
        <title>Highly contiguous assemblies of 101 drosophilid genomes.</title>
        <authorList>
            <person name="Kim B.Y."/>
            <person name="Wang J.R."/>
            <person name="Miller D.E."/>
            <person name="Barmina O."/>
            <person name="Delaney E."/>
            <person name="Thompson A."/>
            <person name="Comeault A.A."/>
            <person name="Peede D."/>
            <person name="D'Agostino E.R."/>
            <person name="Pelaez J."/>
            <person name="Aguilar J.M."/>
            <person name="Haji D."/>
            <person name="Matsunaga T."/>
            <person name="Armstrong E.E."/>
            <person name="Zych M."/>
            <person name="Ogawa Y."/>
            <person name="Stamenkovic-Radak M."/>
            <person name="Jelic M."/>
            <person name="Veselinovic M.S."/>
            <person name="Tanaskovic M."/>
            <person name="Eric P."/>
            <person name="Gao J.J."/>
            <person name="Katoh T.K."/>
            <person name="Toda M.J."/>
            <person name="Watabe H."/>
            <person name="Watada M."/>
            <person name="Davis J.S."/>
            <person name="Moyle L.C."/>
            <person name="Manoli G."/>
            <person name="Bertolini E."/>
            <person name="Kostal V."/>
            <person name="Hawley R.S."/>
            <person name="Takahashi A."/>
            <person name="Jones C.D."/>
            <person name="Price D.K."/>
            <person name="Whiteman N."/>
            <person name="Kopp A."/>
            <person name="Matute D.R."/>
            <person name="Petrov D.A."/>
        </authorList>
    </citation>
    <scope>NUCLEOTIDE SEQUENCE [LARGE SCALE GENOMIC DNA]</scope>
</reference>
<evidence type="ECO:0000313" key="9">
    <source>
        <dbReference type="Proteomes" id="UP001652680"/>
    </source>
</evidence>
<dbReference type="PANTHER" id="PTHR22655:SF2">
    <property type="entry name" value="ATP-DEPENDENT RNA HELICASE TDRD12-RELATED"/>
    <property type="match status" value="1"/>
</dbReference>
<keyword evidence="9" id="KW-1185">Reference proteome</keyword>
<evidence type="ECO:0000256" key="4">
    <source>
        <dbReference type="ARBA" id="ARBA00022801"/>
    </source>
</evidence>
<dbReference type="EnsemblMetazoa" id="XM_017125739.1">
    <property type="protein sequence ID" value="XP_016981228.1"/>
    <property type="gene ID" value="LOC108046162"/>
</dbReference>
<accession>A0A6P4F1M4</accession>
<keyword evidence="2" id="KW-0677">Repeat</keyword>
<evidence type="ECO:0000256" key="7">
    <source>
        <dbReference type="ARBA" id="ARBA00047984"/>
    </source>
</evidence>